<evidence type="ECO:0000256" key="3">
    <source>
        <dbReference type="ARBA" id="ARBA00012865"/>
    </source>
</evidence>
<evidence type="ECO:0000256" key="2">
    <source>
        <dbReference type="ARBA" id="ARBA00009009"/>
    </source>
</evidence>
<feature type="signal peptide" evidence="8">
    <location>
        <begin position="1"/>
        <end position="29"/>
    </location>
</feature>
<keyword evidence="4 6" id="KW-0378">Hydrolase</keyword>
<feature type="domain" description="Beta-lactamase class A catalytic" evidence="9">
    <location>
        <begin position="65"/>
        <end position="317"/>
    </location>
</feature>
<feature type="region of interest" description="Disordered" evidence="7">
    <location>
        <begin position="198"/>
        <end position="217"/>
    </location>
</feature>
<dbReference type="SUPFAM" id="SSF56601">
    <property type="entry name" value="beta-lactamase/transpeptidase-like"/>
    <property type="match status" value="1"/>
</dbReference>
<evidence type="ECO:0000256" key="1">
    <source>
        <dbReference type="ARBA" id="ARBA00001526"/>
    </source>
</evidence>
<comment type="similarity">
    <text evidence="2 6">Belongs to the class-A beta-lactamase family.</text>
</comment>
<dbReference type="GO" id="GO:0008800">
    <property type="term" value="F:beta-lactamase activity"/>
    <property type="evidence" value="ECO:0007669"/>
    <property type="project" value="UniProtKB-UniRule"/>
</dbReference>
<reference evidence="11" key="1">
    <citation type="submission" date="2017-09" db="EMBL/GenBank/DDBJ databases">
        <title>FDA dAtabase for Regulatory Grade micrObial Sequences (FDA-ARGOS): Supporting development and validation of Infectious Disease Dx tests.</title>
        <authorList>
            <person name="Minogue T."/>
            <person name="Wolcott M."/>
            <person name="Wasieloski L."/>
            <person name="Aguilar W."/>
            <person name="Moore D."/>
            <person name="Tallon L."/>
            <person name="Sadzewicz L."/>
            <person name="Ott S."/>
            <person name="Zhao X."/>
            <person name="Nagaraj S."/>
            <person name="Vavikolanu K."/>
            <person name="Aluvathingal J."/>
            <person name="Nadendla S."/>
            <person name="Sichtig H."/>
        </authorList>
    </citation>
    <scope>NUCLEOTIDE SEQUENCE [LARGE SCALE GENOMIC DNA]</scope>
    <source>
        <strain evidence="11">FDAARGOS_390</strain>
    </source>
</reference>
<evidence type="ECO:0000256" key="4">
    <source>
        <dbReference type="ARBA" id="ARBA00022801"/>
    </source>
</evidence>
<dbReference type="GO" id="GO:0046677">
    <property type="term" value="P:response to antibiotic"/>
    <property type="evidence" value="ECO:0007669"/>
    <property type="project" value="UniProtKB-UniRule"/>
</dbReference>
<dbReference type="Gene3D" id="3.40.710.10">
    <property type="entry name" value="DD-peptidase/beta-lactamase superfamily"/>
    <property type="match status" value="1"/>
</dbReference>
<dbReference type="NCBIfam" id="NF033103">
    <property type="entry name" value="bla_class_A"/>
    <property type="match status" value="1"/>
</dbReference>
<comment type="catalytic activity">
    <reaction evidence="1 6">
        <text>a beta-lactam + H2O = a substituted beta-amino acid</text>
        <dbReference type="Rhea" id="RHEA:20401"/>
        <dbReference type="ChEBI" id="CHEBI:15377"/>
        <dbReference type="ChEBI" id="CHEBI:35627"/>
        <dbReference type="ChEBI" id="CHEBI:140347"/>
        <dbReference type="EC" id="3.5.2.6"/>
    </reaction>
</comment>
<evidence type="ECO:0000313" key="10">
    <source>
        <dbReference type="EMBL" id="PEH43503.1"/>
    </source>
</evidence>
<dbReference type="Pfam" id="PF13354">
    <property type="entry name" value="Beta-lactamase2"/>
    <property type="match status" value="1"/>
</dbReference>
<evidence type="ECO:0000256" key="7">
    <source>
        <dbReference type="SAM" id="MobiDB-lite"/>
    </source>
</evidence>
<gene>
    <name evidence="10" type="ORF">CRM94_15845</name>
</gene>
<evidence type="ECO:0000313" key="11">
    <source>
        <dbReference type="Proteomes" id="UP000220629"/>
    </source>
</evidence>
<evidence type="ECO:0000256" key="8">
    <source>
        <dbReference type="SAM" id="SignalP"/>
    </source>
</evidence>
<organism evidence="10 11">
    <name type="scientific">Burkholderia gladioli</name>
    <name type="common">Pseudomonas marginata</name>
    <name type="synonym">Phytomonas marginata</name>
    <dbReference type="NCBI Taxonomy" id="28095"/>
    <lineage>
        <taxon>Bacteria</taxon>
        <taxon>Pseudomonadati</taxon>
        <taxon>Pseudomonadota</taxon>
        <taxon>Betaproteobacteria</taxon>
        <taxon>Burkholderiales</taxon>
        <taxon>Burkholderiaceae</taxon>
        <taxon>Burkholderia</taxon>
    </lineage>
</organism>
<dbReference type="AlphaFoldDB" id="A0A2A7SJ89"/>
<dbReference type="PANTHER" id="PTHR35333">
    <property type="entry name" value="BETA-LACTAMASE"/>
    <property type="match status" value="1"/>
</dbReference>
<sequence>MNMHWLSAVLRAAAGGIVCAVLAAPPACAATPAATGAAQGGDARHDALQATLERFAQAARPGTLGVVVLDLDRPARWQVNGTLPFPMMSVFKAPLGATVLDLAEQGKLPLGQRITITRDQLRGGHSPIRETFQGQQMSFTVDTLLRAAVSDSDNTAADALLRAVGGPAVVTGWLRAHGIEGMRVDMDEGEVSRIFGNLGASPAPPPAESAQQRSRRLQGGLDAYLADPRNRTTPLAAAEFLRKLAGGELLPPTATRRLLGLLRDQTTPRRLRAGLPPGVSFADKCGTSLTVNGTTAAFNDIGILTWPDGHRLVIAAFLSASRASRAERDRLFADLARAVASAAAR</sequence>
<dbReference type="PROSITE" id="PS00146">
    <property type="entry name" value="BETA_LACTAMASE_A"/>
    <property type="match status" value="1"/>
</dbReference>
<accession>A0A2A7SJ89</accession>
<dbReference type="InterPro" id="IPR012338">
    <property type="entry name" value="Beta-lactam/transpept-like"/>
</dbReference>
<feature type="chain" id="PRO_5013060702" description="Beta-lactamase" evidence="8">
    <location>
        <begin position="30"/>
        <end position="345"/>
    </location>
</feature>
<protein>
    <recommendedName>
        <fullName evidence="3 6">Beta-lactamase</fullName>
        <ecNumber evidence="3 6">3.5.2.6</ecNumber>
    </recommendedName>
</protein>
<evidence type="ECO:0000256" key="6">
    <source>
        <dbReference type="RuleBase" id="RU361140"/>
    </source>
</evidence>
<dbReference type="InterPro" id="IPR000871">
    <property type="entry name" value="Beta-lactam_class-A"/>
</dbReference>
<dbReference type="GO" id="GO:0030655">
    <property type="term" value="P:beta-lactam antibiotic catabolic process"/>
    <property type="evidence" value="ECO:0007669"/>
    <property type="project" value="InterPro"/>
</dbReference>
<dbReference type="InterPro" id="IPR045155">
    <property type="entry name" value="Beta-lactam_cat"/>
</dbReference>
<name>A0A2A7SJ89_BURGA</name>
<proteinExistence type="inferred from homology"/>
<dbReference type="InterPro" id="IPR023650">
    <property type="entry name" value="Beta-lactam_class-A_AS"/>
</dbReference>
<evidence type="ECO:0000256" key="5">
    <source>
        <dbReference type="ARBA" id="ARBA00023251"/>
    </source>
</evidence>
<keyword evidence="8" id="KW-0732">Signal</keyword>
<dbReference type="PRINTS" id="PR00118">
    <property type="entry name" value="BLACTAMASEA"/>
</dbReference>
<dbReference type="EMBL" id="PDDY01000001">
    <property type="protein sequence ID" value="PEH43503.1"/>
    <property type="molecule type" value="Genomic_DNA"/>
</dbReference>
<evidence type="ECO:0000259" key="9">
    <source>
        <dbReference type="Pfam" id="PF13354"/>
    </source>
</evidence>
<dbReference type="Proteomes" id="UP000220629">
    <property type="component" value="Unassembled WGS sequence"/>
</dbReference>
<keyword evidence="5 6" id="KW-0046">Antibiotic resistance</keyword>
<dbReference type="EC" id="3.5.2.6" evidence="3 6"/>
<comment type="caution">
    <text evidence="10">The sequence shown here is derived from an EMBL/GenBank/DDBJ whole genome shotgun (WGS) entry which is preliminary data.</text>
</comment>
<dbReference type="PANTHER" id="PTHR35333:SF3">
    <property type="entry name" value="BETA-LACTAMASE-TYPE TRANSPEPTIDASE FOLD CONTAINING PROTEIN"/>
    <property type="match status" value="1"/>
</dbReference>